<feature type="repeat" description="WD" evidence="3">
    <location>
        <begin position="77"/>
        <end position="118"/>
    </location>
</feature>
<keyword evidence="6" id="KW-1185">Reference proteome</keyword>
<dbReference type="SMART" id="SM00564">
    <property type="entry name" value="PQQ"/>
    <property type="match status" value="4"/>
</dbReference>
<name>A0A4S2ML47_9PEZI</name>
<proteinExistence type="predicted"/>
<evidence type="ECO:0000256" key="4">
    <source>
        <dbReference type="SAM" id="MobiDB-lite"/>
    </source>
</evidence>
<dbReference type="InterPro" id="IPR036322">
    <property type="entry name" value="WD40_repeat_dom_sf"/>
</dbReference>
<keyword evidence="2" id="KW-0677">Repeat</keyword>
<dbReference type="SUPFAM" id="SSF50978">
    <property type="entry name" value="WD40 repeat-like"/>
    <property type="match status" value="1"/>
</dbReference>
<dbReference type="InParanoid" id="A0A4S2ML47"/>
<dbReference type="InterPro" id="IPR019775">
    <property type="entry name" value="WD40_repeat_CS"/>
</dbReference>
<dbReference type="Pfam" id="PF00400">
    <property type="entry name" value="WD40"/>
    <property type="match status" value="4"/>
</dbReference>
<evidence type="ECO:0000256" key="2">
    <source>
        <dbReference type="ARBA" id="ARBA00022737"/>
    </source>
</evidence>
<dbReference type="InterPro" id="IPR018391">
    <property type="entry name" value="PQQ_b-propeller_rpt"/>
</dbReference>
<reference evidence="5 6" key="1">
    <citation type="submission" date="2019-04" db="EMBL/GenBank/DDBJ databases">
        <title>Comparative genomics and transcriptomics to analyze fruiting body development in filamentous ascomycetes.</title>
        <authorList>
            <consortium name="DOE Joint Genome Institute"/>
            <person name="Lutkenhaus R."/>
            <person name="Traeger S."/>
            <person name="Breuer J."/>
            <person name="Kuo A."/>
            <person name="Lipzen A."/>
            <person name="Pangilinan J."/>
            <person name="Dilworth D."/>
            <person name="Sandor L."/>
            <person name="Poggeler S."/>
            <person name="Barry K."/>
            <person name="Grigoriev I.V."/>
            <person name="Nowrousian M."/>
        </authorList>
    </citation>
    <scope>NUCLEOTIDE SEQUENCE [LARGE SCALE GENOMIC DNA]</scope>
    <source>
        <strain evidence="5 6">CBS 389.68</strain>
    </source>
</reference>
<evidence type="ECO:0000256" key="3">
    <source>
        <dbReference type="PROSITE-ProRule" id="PRU00221"/>
    </source>
</evidence>
<dbReference type="PANTHER" id="PTHR19848:SF8">
    <property type="entry name" value="F-BOX AND WD REPEAT DOMAIN CONTAINING 7"/>
    <property type="match status" value="1"/>
</dbReference>
<feature type="region of interest" description="Disordered" evidence="4">
    <location>
        <begin position="352"/>
        <end position="388"/>
    </location>
</feature>
<organism evidence="5 6">
    <name type="scientific">Ascodesmis nigricans</name>
    <dbReference type="NCBI Taxonomy" id="341454"/>
    <lineage>
        <taxon>Eukaryota</taxon>
        <taxon>Fungi</taxon>
        <taxon>Dikarya</taxon>
        <taxon>Ascomycota</taxon>
        <taxon>Pezizomycotina</taxon>
        <taxon>Pezizomycetes</taxon>
        <taxon>Pezizales</taxon>
        <taxon>Ascodesmidaceae</taxon>
        <taxon>Ascodesmis</taxon>
    </lineage>
</organism>
<dbReference type="AlphaFoldDB" id="A0A4S2ML47"/>
<dbReference type="PROSITE" id="PS50082">
    <property type="entry name" value="WD_REPEATS_2"/>
    <property type="match status" value="4"/>
</dbReference>
<evidence type="ECO:0000256" key="1">
    <source>
        <dbReference type="ARBA" id="ARBA00022574"/>
    </source>
</evidence>
<sequence length="388" mass="42455">MSKSNDPGHFFQTETSLATAARRAAKANNKSGNPIQCTSKILAVLPDPLSSTRVYVSESCGIVRRVDLETDSKSHTYKEHTVPTPAIALSADGKTLFGGSWDKTITAWDVETRAVKQTFKGHTDFVKALLFIPCAPGSRYAPGLLLSGSSDKDIIVWNSATGEKLHVLKGHNRSVGAMVVDPIAFTAETAVVYTAGSEREIRQWKISLSDITSSSESEIPILEHDTSVFALKFTGEDYDFWSASADFTARRIDVRSAKKKNGERTDTVLKHPDYVNDVLVAGNWVITACRDEEVRVWDAGSGELYHTFSGHADEVSGLALIGERQDLLVSVSIDCTVRRWSLKPADLRTAKQAAASGNIAESKERQDGPSMLTEEEERELAELMEDSD</sequence>
<dbReference type="InterPro" id="IPR015943">
    <property type="entry name" value="WD40/YVTN_repeat-like_dom_sf"/>
</dbReference>
<keyword evidence="1 3" id="KW-0853">WD repeat</keyword>
<dbReference type="PANTHER" id="PTHR19848">
    <property type="entry name" value="WD40 REPEAT PROTEIN"/>
    <property type="match status" value="1"/>
</dbReference>
<dbReference type="InterPro" id="IPR020472">
    <property type="entry name" value="WD40_PAC1"/>
</dbReference>
<dbReference type="PROSITE" id="PS00678">
    <property type="entry name" value="WD_REPEATS_1"/>
    <property type="match status" value="1"/>
</dbReference>
<feature type="repeat" description="WD" evidence="3">
    <location>
        <begin position="119"/>
        <end position="167"/>
    </location>
</feature>
<dbReference type="STRING" id="341454.A0A4S2ML47"/>
<dbReference type="CDD" id="cd00200">
    <property type="entry name" value="WD40"/>
    <property type="match status" value="1"/>
</dbReference>
<feature type="repeat" description="WD" evidence="3">
    <location>
        <begin position="308"/>
        <end position="350"/>
    </location>
</feature>
<dbReference type="PRINTS" id="PR00320">
    <property type="entry name" value="GPROTEINBRPT"/>
</dbReference>
<evidence type="ECO:0000313" key="5">
    <source>
        <dbReference type="EMBL" id="TGZ77720.1"/>
    </source>
</evidence>
<evidence type="ECO:0000313" key="6">
    <source>
        <dbReference type="Proteomes" id="UP000298138"/>
    </source>
</evidence>
<feature type="repeat" description="WD" evidence="3">
    <location>
        <begin position="268"/>
        <end position="307"/>
    </location>
</feature>
<accession>A0A4S2ML47</accession>
<dbReference type="InterPro" id="IPR001680">
    <property type="entry name" value="WD40_rpt"/>
</dbReference>
<gene>
    <name evidence="5" type="ORF">EX30DRAFT_176477</name>
</gene>
<dbReference type="EMBL" id="ML220149">
    <property type="protein sequence ID" value="TGZ77720.1"/>
    <property type="molecule type" value="Genomic_DNA"/>
</dbReference>
<dbReference type="PROSITE" id="PS50294">
    <property type="entry name" value="WD_REPEATS_REGION"/>
    <property type="match status" value="1"/>
</dbReference>
<dbReference type="SMART" id="SM00320">
    <property type="entry name" value="WD40"/>
    <property type="match status" value="6"/>
</dbReference>
<protein>
    <submittedName>
        <fullName evidence="5">WD40 repeat-like protein</fullName>
    </submittedName>
</protein>
<dbReference type="OrthoDB" id="6262491at2759"/>
<dbReference type="Proteomes" id="UP000298138">
    <property type="component" value="Unassembled WGS sequence"/>
</dbReference>
<dbReference type="Gene3D" id="2.130.10.10">
    <property type="entry name" value="YVTN repeat-like/Quinoprotein amine dehydrogenase"/>
    <property type="match status" value="2"/>
</dbReference>
<feature type="compositionally biased region" description="Acidic residues" evidence="4">
    <location>
        <begin position="373"/>
        <end position="388"/>
    </location>
</feature>